<dbReference type="AlphaFoldDB" id="X1FG23"/>
<gene>
    <name evidence="1" type="ORF">S03H2_14532</name>
</gene>
<name>X1FG23_9ZZZZ</name>
<organism evidence="1">
    <name type="scientific">marine sediment metagenome</name>
    <dbReference type="NCBI Taxonomy" id="412755"/>
    <lineage>
        <taxon>unclassified sequences</taxon>
        <taxon>metagenomes</taxon>
        <taxon>ecological metagenomes</taxon>
    </lineage>
</organism>
<protein>
    <submittedName>
        <fullName evidence="1">Uncharacterized protein</fullName>
    </submittedName>
</protein>
<proteinExistence type="predicted"/>
<reference evidence="1" key="1">
    <citation type="journal article" date="2014" name="Front. Microbiol.">
        <title>High frequency of phylogenetically diverse reductive dehalogenase-homologous genes in deep subseafloor sedimentary metagenomes.</title>
        <authorList>
            <person name="Kawai M."/>
            <person name="Futagami T."/>
            <person name="Toyoda A."/>
            <person name="Takaki Y."/>
            <person name="Nishi S."/>
            <person name="Hori S."/>
            <person name="Arai W."/>
            <person name="Tsubouchi T."/>
            <person name="Morono Y."/>
            <person name="Uchiyama I."/>
            <person name="Ito T."/>
            <person name="Fujiyama A."/>
            <person name="Inagaki F."/>
            <person name="Takami H."/>
        </authorList>
    </citation>
    <scope>NUCLEOTIDE SEQUENCE</scope>
    <source>
        <strain evidence="1">Expedition CK06-06</strain>
    </source>
</reference>
<dbReference type="EMBL" id="BARU01007374">
    <property type="protein sequence ID" value="GAH44566.1"/>
    <property type="molecule type" value="Genomic_DNA"/>
</dbReference>
<comment type="caution">
    <text evidence="1">The sequence shown here is derived from an EMBL/GenBank/DDBJ whole genome shotgun (WGS) entry which is preliminary data.</text>
</comment>
<feature type="non-terminal residue" evidence="1">
    <location>
        <position position="1"/>
    </location>
</feature>
<accession>X1FG23</accession>
<evidence type="ECO:0000313" key="1">
    <source>
        <dbReference type="EMBL" id="GAH44566.1"/>
    </source>
</evidence>
<sequence>TLRWNQLDDQGKPVACGQYLFLVPGGGTLEDTKMLGLIYILPEEGVIERTIDVNESKTVGGITFTLKRVELTASGLRFYAFNADYRHPVSPPPLKSIIAEYSLDGGPVRQTGSALGASGGSNYDGYDYAWFMSIPVTKGTKELTFVITSFGDWEGPWEFKVPLE</sequence>